<dbReference type="Pfam" id="PF00271">
    <property type="entry name" value="Helicase_C"/>
    <property type="match status" value="1"/>
</dbReference>
<dbReference type="GO" id="GO:0000724">
    <property type="term" value="P:double-strand break repair via homologous recombination"/>
    <property type="evidence" value="ECO:0007669"/>
    <property type="project" value="TreeGrafter"/>
</dbReference>
<evidence type="ECO:0000256" key="4">
    <source>
        <dbReference type="ARBA" id="ARBA00022806"/>
    </source>
</evidence>
<dbReference type="SUPFAM" id="SSF52540">
    <property type="entry name" value="P-loop containing nucleoside triphosphate hydrolases"/>
    <property type="match status" value="1"/>
</dbReference>
<evidence type="ECO:0000256" key="7">
    <source>
        <dbReference type="RuleBase" id="RU364117"/>
    </source>
</evidence>
<feature type="region of interest" description="Disordered" evidence="8">
    <location>
        <begin position="640"/>
        <end position="667"/>
    </location>
</feature>
<keyword evidence="4 7" id="KW-0347">Helicase</keyword>
<gene>
    <name evidence="11" type="ORF">ONZ51_g8774</name>
</gene>
<name>A0AAD7TMW6_9APHY</name>
<sequence>MSDFDFYDEDESMLANDWDDAEPQLDCTSSTTMPNHGRRATLNSARDTLHECRSRDVLAASRKALSTRSDVLVIAPTGMGKSLCFQIPAVAAEHGVTVVVSPLLALMKNQIAKLRELGVAVSSLTSETHHRDRTHIVQDLSSDEPSTRLLYISPEKFCTPEIRRILVHLHQTGELNRLVVDEEWGHDFREEYRRLGSFRDKFPDIPIMALTATATEGVQDDIIRSLKMVQNRLFVAVHPFNRANLFYEVRYLSSPNPNAHMIDVYQYINNLHERRGRASSGIVYCRTRATCDELADFLRRKGLQAKPYHRGLTSAVLDKTLREWDEGGSGTPGGVDVVCATIAFGMGIDKPDVRYIIHYDLPKSFEGYYQETGRAGRDGMPAKCVLFYSREDAARVKHFVSDSYSKRIIRAESTNGPEPSQRAADSLTAVRMVVTFYKRAQLMCGLQLINFAENVNICRHVLICRYFGEKIDLKDPEATKQYCDNMCDVRNILSLSLPGSMLNFCLKPKICKYPGKARTRKFALSSQEDVEMNSWRPPPRNRSDDASTRGESSGGLASVHRDPSDNAGTFGAGHRRVSGKRPGGPSEDLRAPDTYGKAKKVKTVPVAPVHISTTLKQSLGRAFKTPFKVPFKSAPGTDVSRGVADAASMPPPQKVPDAPHRLPASVKGKERAIEVEDIDDGPYVRRASSVEQDNAGTEATEEHVVDRPSSPIQLPETDVELDAAYSQKIPAHLRNECFTAIRKALHKALPTDSNDTGTTAWKRLKGTSAMDTEQKNAILSTAARELEFTVHSLCRTTEGYNERAAEKVRAVKLLPRAEAWSGNGGSEDYEDAREVADALRQVCQRMCGKGKSRAR</sequence>
<evidence type="ECO:0000256" key="3">
    <source>
        <dbReference type="ARBA" id="ARBA00022801"/>
    </source>
</evidence>
<comment type="subcellular location">
    <subcellularLocation>
        <location evidence="7">Nucleus</location>
    </subcellularLocation>
</comment>
<feature type="region of interest" description="Disordered" evidence="8">
    <location>
        <begin position="525"/>
        <end position="596"/>
    </location>
</feature>
<dbReference type="Pfam" id="PF16124">
    <property type="entry name" value="RecQ_Zn_bind"/>
    <property type="match status" value="1"/>
</dbReference>
<evidence type="ECO:0000313" key="12">
    <source>
        <dbReference type="Proteomes" id="UP001215151"/>
    </source>
</evidence>
<feature type="domain" description="Helicase C-terminal" evidence="10">
    <location>
        <begin position="263"/>
        <end position="422"/>
    </location>
</feature>
<comment type="similarity">
    <text evidence="1 7">Belongs to the helicase family. RecQ subfamily.</text>
</comment>
<comment type="catalytic activity">
    <reaction evidence="7">
        <text>ATP + H2O = ADP + phosphate + H(+)</text>
        <dbReference type="Rhea" id="RHEA:13065"/>
        <dbReference type="ChEBI" id="CHEBI:15377"/>
        <dbReference type="ChEBI" id="CHEBI:15378"/>
        <dbReference type="ChEBI" id="CHEBI:30616"/>
        <dbReference type="ChEBI" id="CHEBI:43474"/>
        <dbReference type="ChEBI" id="CHEBI:456216"/>
    </reaction>
</comment>
<dbReference type="Proteomes" id="UP001215151">
    <property type="component" value="Unassembled WGS sequence"/>
</dbReference>
<dbReference type="SMART" id="SM00490">
    <property type="entry name" value="HELICc"/>
    <property type="match status" value="1"/>
</dbReference>
<dbReference type="EC" id="5.6.2.4" evidence="7"/>
<evidence type="ECO:0000256" key="5">
    <source>
        <dbReference type="ARBA" id="ARBA00022840"/>
    </source>
</evidence>
<dbReference type="InterPro" id="IPR032284">
    <property type="entry name" value="RecQ_Zn-bd"/>
</dbReference>
<evidence type="ECO:0000256" key="8">
    <source>
        <dbReference type="SAM" id="MobiDB-lite"/>
    </source>
</evidence>
<evidence type="ECO:0000259" key="9">
    <source>
        <dbReference type="PROSITE" id="PS51192"/>
    </source>
</evidence>
<dbReference type="CDD" id="cd17920">
    <property type="entry name" value="DEXHc_RecQ"/>
    <property type="match status" value="1"/>
</dbReference>
<keyword evidence="2 7" id="KW-0547">Nucleotide-binding</keyword>
<evidence type="ECO:0000259" key="10">
    <source>
        <dbReference type="PROSITE" id="PS51194"/>
    </source>
</evidence>
<dbReference type="InterPro" id="IPR001650">
    <property type="entry name" value="Helicase_C-like"/>
</dbReference>
<dbReference type="InterPro" id="IPR014001">
    <property type="entry name" value="Helicase_ATP-bd"/>
</dbReference>
<keyword evidence="12" id="KW-1185">Reference proteome</keyword>
<evidence type="ECO:0000313" key="11">
    <source>
        <dbReference type="EMBL" id="KAJ8469766.1"/>
    </source>
</evidence>
<dbReference type="GO" id="GO:0043138">
    <property type="term" value="F:3'-5' DNA helicase activity"/>
    <property type="evidence" value="ECO:0007669"/>
    <property type="project" value="UniProtKB-EC"/>
</dbReference>
<dbReference type="InterPro" id="IPR004589">
    <property type="entry name" value="DNA_helicase_ATP-dep_RecQ"/>
</dbReference>
<dbReference type="PROSITE" id="PS51194">
    <property type="entry name" value="HELICASE_CTER"/>
    <property type="match status" value="1"/>
</dbReference>
<dbReference type="GO" id="GO:0009378">
    <property type="term" value="F:four-way junction helicase activity"/>
    <property type="evidence" value="ECO:0007669"/>
    <property type="project" value="TreeGrafter"/>
</dbReference>
<protein>
    <recommendedName>
        <fullName evidence="7">ATP-dependent DNA helicase</fullName>
        <ecNumber evidence="7">5.6.2.4</ecNumber>
    </recommendedName>
</protein>
<dbReference type="GO" id="GO:0005634">
    <property type="term" value="C:nucleus"/>
    <property type="evidence" value="ECO:0007669"/>
    <property type="project" value="UniProtKB-SubCell"/>
</dbReference>
<evidence type="ECO:0000256" key="6">
    <source>
        <dbReference type="ARBA" id="ARBA00034617"/>
    </source>
</evidence>
<comment type="catalytic activity">
    <reaction evidence="6 7">
        <text>Couples ATP hydrolysis with the unwinding of duplex DNA by translocating in the 3'-5' direction.</text>
        <dbReference type="EC" id="5.6.2.4"/>
    </reaction>
</comment>
<dbReference type="GO" id="GO:0005737">
    <property type="term" value="C:cytoplasm"/>
    <property type="evidence" value="ECO:0007669"/>
    <property type="project" value="TreeGrafter"/>
</dbReference>
<keyword evidence="5 7" id="KW-0067">ATP-binding</keyword>
<dbReference type="AlphaFoldDB" id="A0AAD7TMW6"/>
<dbReference type="Pfam" id="PF00270">
    <property type="entry name" value="DEAD"/>
    <property type="match status" value="1"/>
</dbReference>
<keyword evidence="3 7" id="KW-0378">Hydrolase</keyword>
<proteinExistence type="inferred from homology"/>
<keyword evidence="7" id="KW-0539">Nucleus</keyword>
<feature type="domain" description="Helicase ATP-binding" evidence="9">
    <location>
        <begin position="62"/>
        <end position="232"/>
    </location>
</feature>
<evidence type="ECO:0000256" key="2">
    <source>
        <dbReference type="ARBA" id="ARBA00022741"/>
    </source>
</evidence>
<dbReference type="GO" id="GO:0005694">
    <property type="term" value="C:chromosome"/>
    <property type="evidence" value="ECO:0007669"/>
    <property type="project" value="TreeGrafter"/>
</dbReference>
<dbReference type="CDD" id="cd18794">
    <property type="entry name" value="SF2_C_RecQ"/>
    <property type="match status" value="1"/>
</dbReference>
<feature type="region of interest" description="Disordered" evidence="8">
    <location>
        <begin position="690"/>
        <end position="713"/>
    </location>
</feature>
<dbReference type="NCBIfam" id="TIGR00614">
    <property type="entry name" value="recQ_fam"/>
    <property type="match status" value="1"/>
</dbReference>
<organism evidence="11 12">
    <name type="scientific">Trametes cubensis</name>
    <dbReference type="NCBI Taxonomy" id="1111947"/>
    <lineage>
        <taxon>Eukaryota</taxon>
        <taxon>Fungi</taxon>
        <taxon>Dikarya</taxon>
        <taxon>Basidiomycota</taxon>
        <taxon>Agaricomycotina</taxon>
        <taxon>Agaricomycetes</taxon>
        <taxon>Polyporales</taxon>
        <taxon>Polyporaceae</taxon>
        <taxon>Trametes</taxon>
    </lineage>
</organism>
<comment type="caution">
    <text evidence="11">The sequence shown here is derived from an EMBL/GenBank/DDBJ whole genome shotgun (WGS) entry which is preliminary data.</text>
</comment>
<accession>A0AAD7TMW6</accession>
<reference evidence="11" key="1">
    <citation type="submission" date="2022-11" db="EMBL/GenBank/DDBJ databases">
        <title>Genome Sequence of Cubamyces cubensis.</title>
        <authorList>
            <person name="Buettner E."/>
        </authorList>
    </citation>
    <scope>NUCLEOTIDE SEQUENCE</scope>
    <source>
        <strain evidence="11">MPL-01</strain>
    </source>
</reference>
<dbReference type="SMART" id="SM00487">
    <property type="entry name" value="DEXDc"/>
    <property type="match status" value="1"/>
</dbReference>
<dbReference type="GO" id="GO:0003676">
    <property type="term" value="F:nucleic acid binding"/>
    <property type="evidence" value="ECO:0007669"/>
    <property type="project" value="InterPro"/>
</dbReference>
<dbReference type="InterPro" id="IPR011545">
    <property type="entry name" value="DEAD/DEAH_box_helicase_dom"/>
</dbReference>
<dbReference type="GO" id="GO:0016787">
    <property type="term" value="F:hydrolase activity"/>
    <property type="evidence" value="ECO:0007669"/>
    <property type="project" value="UniProtKB-KW"/>
</dbReference>
<dbReference type="PROSITE" id="PS51192">
    <property type="entry name" value="HELICASE_ATP_BIND_1"/>
    <property type="match status" value="1"/>
</dbReference>
<dbReference type="EMBL" id="JAPEVG010000275">
    <property type="protein sequence ID" value="KAJ8469766.1"/>
    <property type="molecule type" value="Genomic_DNA"/>
</dbReference>
<dbReference type="GO" id="GO:0005524">
    <property type="term" value="F:ATP binding"/>
    <property type="evidence" value="ECO:0007669"/>
    <property type="project" value="UniProtKB-KW"/>
</dbReference>
<dbReference type="PANTHER" id="PTHR13710:SF152">
    <property type="entry name" value="ATP-DEPENDENT DNA HELICASE Q5"/>
    <property type="match status" value="1"/>
</dbReference>
<dbReference type="Gene3D" id="3.40.50.300">
    <property type="entry name" value="P-loop containing nucleotide triphosphate hydrolases"/>
    <property type="match status" value="2"/>
</dbReference>
<dbReference type="InterPro" id="IPR027417">
    <property type="entry name" value="P-loop_NTPase"/>
</dbReference>
<dbReference type="PANTHER" id="PTHR13710">
    <property type="entry name" value="DNA HELICASE RECQ FAMILY MEMBER"/>
    <property type="match status" value="1"/>
</dbReference>
<evidence type="ECO:0000256" key="1">
    <source>
        <dbReference type="ARBA" id="ARBA00005446"/>
    </source>
</evidence>